<feature type="domain" description="Metallo-beta-lactamase" evidence="5">
    <location>
        <begin position="12"/>
        <end position="193"/>
    </location>
</feature>
<organism evidence="6 7">
    <name type="scientific">Synoicihabitans lomoniglobus</name>
    <dbReference type="NCBI Taxonomy" id="2909285"/>
    <lineage>
        <taxon>Bacteria</taxon>
        <taxon>Pseudomonadati</taxon>
        <taxon>Verrucomicrobiota</taxon>
        <taxon>Opitutia</taxon>
        <taxon>Opitutales</taxon>
        <taxon>Opitutaceae</taxon>
        <taxon>Synoicihabitans</taxon>
    </lineage>
</organism>
<dbReference type="InterPro" id="IPR036866">
    <property type="entry name" value="RibonucZ/Hydroxyglut_hydro"/>
</dbReference>
<evidence type="ECO:0000256" key="4">
    <source>
        <dbReference type="ARBA" id="ARBA00022833"/>
    </source>
</evidence>
<accession>A0AAF0CS39</accession>
<evidence type="ECO:0000256" key="2">
    <source>
        <dbReference type="ARBA" id="ARBA00022723"/>
    </source>
</evidence>
<proteinExistence type="predicted"/>
<evidence type="ECO:0000259" key="5">
    <source>
        <dbReference type="SMART" id="SM00849"/>
    </source>
</evidence>
<comment type="cofactor">
    <cofactor evidence="1">
        <name>Zn(2+)</name>
        <dbReference type="ChEBI" id="CHEBI:29105"/>
    </cofactor>
</comment>
<dbReference type="CDD" id="cd06262">
    <property type="entry name" value="metallo-hydrolase-like_MBL-fold"/>
    <property type="match status" value="1"/>
</dbReference>
<evidence type="ECO:0000256" key="3">
    <source>
        <dbReference type="ARBA" id="ARBA00022801"/>
    </source>
</evidence>
<dbReference type="EMBL" id="CP119075">
    <property type="protein sequence ID" value="WED67074.1"/>
    <property type="molecule type" value="Genomic_DNA"/>
</dbReference>
<dbReference type="InterPro" id="IPR001279">
    <property type="entry name" value="Metallo-B-lactamas"/>
</dbReference>
<protein>
    <submittedName>
        <fullName evidence="6">MBL fold metallo-hydrolase</fullName>
    </submittedName>
</protein>
<gene>
    <name evidence="6" type="ORF">PXH66_09445</name>
</gene>
<dbReference type="GO" id="GO:0046872">
    <property type="term" value="F:metal ion binding"/>
    <property type="evidence" value="ECO:0007669"/>
    <property type="project" value="UniProtKB-KW"/>
</dbReference>
<keyword evidence="4" id="KW-0862">Zinc</keyword>
<dbReference type="SUPFAM" id="SSF56281">
    <property type="entry name" value="Metallo-hydrolase/oxidoreductase"/>
    <property type="match status" value="1"/>
</dbReference>
<keyword evidence="7" id="KW-1185">Reference proteome</keyword>
<dbReference type="PANTHER" id="PTHR46233">
    <property type="entry name" value="HYDROXYACYLGLUTATHIONE HYDROLASE GLOC"/>
    <property type="match status" value="1"/>
</dbReference>
<sequence>MNLHVIPAGPIQTNAYLLTDPARGEAVLIDAPGGIWAKIAPKLASDGVKLTELWITHGHWDHTQGAAEIVRETGAKTLGHRADKTMIETPEVMEDFMGAKLGLEGITIDQWVEEGDTVEALGEAVEIRHVPGHCPGNIMFVFSALGSAFVGDAIFAGSVGRTDLPGGSSEELAASIRSRIYTLNDETTLYPGHGPATTVAQEKATNPYVRP</sequence>
<evidence type="ECO:0000313" key="6">
    <source>
        <dbReference type="EMBL" id="WED67074.1"/>
    </source>
</evidence>
<dbReference type="KEGG" id="slom:PXH66_09445"/>
<dbReference type="Pfam" id="PF00753">
    <property type="entry name" value="Lactamase_B"/>
    <property type="match status" value="1"/>
</dbReference>
<reference evidence="6" key="1">
    <citation type="submission" date="2023-03" db="EMBL/GenBank/DDBJ databases">
        <title>Lomoglobus Profundus gen. nov., sp. nov., a novel member of the phylum Verrucomicrobia, isolated from deep-marine sediment of South China Sea.</title>
        <authorList>
            <person name="Ahmad T."/>
            <person name="Ishaq S.E."/>
            <person name="Wang F."/>
        </authorList>
    </citation>
    <scope>NUCLEOTIDE SEQUENCE</scope>
    <source>
        <strain evidence="6">LMO-M01</strain>
    </source>
</reference>
<evidence type="ECO:0000313" key="7">
    <source>
        <dbReference type="Proteomes" id="UP001218638"/>
    </source>
</evidence>
<keyword evidence="3" id="KW-0378">Hydrolase</keyword>
<dbReference type="Gene3D" id="3.60.15.10">
    <property type="entry name" value="Ribonuclease Z/Hydroxyacylglutathione hydrolase-like"/>
    <property type="match status" value="1"/>
</dbReference>
<dbReference type="SMART" id="SM00849">
    <property type="entry name" value="Lactamase_B"/>
    <property type="match status" value="1"/>
</dbReference>
<dbReference type="GO" id="GO:0016787">
    <property type="term" value="F:hydrolase activity"/>
    <property type="evidence" value="ECO:0007669"/>
    <property type="project" value="UniProtKB-KW"/>
</dbReference>
<dbReference type="InterPro" id="IPR051453">
    <property type="entry name" value="MBL_Glyoxalase_II"/>
</dbReference>
<dbReference type="RefSeq" id="WP_330931337.1">
    <property type="nucleotide sequence ID" value="NZ_CP119075.1"/>
</dbReference>
<evidence type="ECO:0000256" key="1">
    <source>
        <dbReference type="ARBA" id="ARBA00001947"/>
    </source>
</evidence>
<dbReference type="Proteomes" id="UP001218638">
    <property type="component" value="Chromosome"/>
</dbReference>
<keyword evidence="2" id="KW-0479">Metal-binding</keyword>
<dbReference type="PANTHER" id="PTHR46233:SF3">
    <property type="entry name" value="HYDROXYACYLGLUTATHIONE HYDROLASE GLOC"/>
    <property type="match status" value="1"/>
</dbReference>
<dbReference type="AlphaFoldDB" id="A0AAF0CS39"/>
<name>A0AAF0CS39_9BACT</name>